<gene>
    <name evidence="11" type="ORF">6937_0039</name>
</gene>
<comment type="subcellular location">
    <subcellularLocation>
        <location evidence="2">Virion</location>
    </subcellularLocation>
</comment>
<accession>A0A9E7SB13</accession>
<dbReference type="EMBL" id="OL362270">
    <property type="protein sequence ID" value="URY99170.1"/>
    <property type="molecule type" value="Genomic_DNA"/>
</dbReference>
<proteinExistence type="predicted"/>
<evidence type="ECO:0000256" key="5">
    <source>
        <dbReference type="ARBA" id="ARBA00022612"/>
    </source>
</evidence>
<evidence type="ECO:0000256" key="1">
    <source>
        <dbReference type="ARBA" id="ARBA00003421"/>
    </source>
</evidence>
<dbReference type="Proteomes" id="UP001055992">
    <property type="component" value="Segment"/>
</dbReference>
<evidence type="ECO:0000256" key="7">
    <source>
        <dbReference type="ARBA" id="ARBA00022950"/>
    </source>
</evidence>
<evidence type="ECO:0000313" key="11">
    <source>
        <dbReference type="EMBL" id="URY99170.1"/>
    </source>
</evidence>
<evidence type="ECO:0000256" key="4">
    <source>
        <dbReference type="ARBA" id="ARBA00022595"/>
    </source>
</evidence>
<evidence type="ECO:0000256" key="2">
    <source>
        <dbReference type="ARBA" id="ARBA00004328"/>
    </source>
</evidence>
<evidence type="ECO:0000256" key="10">
    <source>
        <dbReference type="ARBA" id="ARBA00023296"/>
    </source>
</evidence>
<reference evidence="11" key="1">
    <citation type="submission" date="2021-11" db="EMBL/GenBank/DDBJ databases">
        <title>The TAILOR 12: Case summaries of 12 patient that have undergone phage therapy for multidrug-resistant infections.</title>
        <authorList>
            <person name="Green S."/>
            <person name="Terwilliger A."/>
            <person name="Clark J."/>
            <person name="Salazar K."/>
            <person name="Maresso A."/>
        </authorList>
    </citation>
    <scope>NUCLEOTIDE SEQUENCE</scope>
</reference>
<protein>
    <submittedName>
        <fullName evidence="11">Head-to-tail connector protein</fullName>
    </submittedName>
</protein>
<evidence type="ECO:0000256" key="6">
    <source>
        <dbReference type="ARBA" id="ARBA00022844"/>
    </source>
</evidence>
<keyword evidence="5" id="KW-1188">Viral release from host cell</keyword>
<evidence type="ECO:0000256" key="3">
    <source>
        <dbReference type="ARBA" id="ARBA00022470"/>
    </source>
</evidence>
<keyword evidence="7" id="KW-0118">Viral capsid assembly</keyword>
<name>A0A9E7SB13_9CAUD</name>
<dbReference type="InterPro" id="IPR020991">
    <property type="entry name" value="Connector_podovirus"/>
</dbReference>
<dbReference type="GO" id="GO:0044423">
    <property type="term" value="C:virion component"/>
    <property type="evidence" value="ECO:0007669"/>
    <property type="project" value="UniProtKB-KW"/>
</dbReference>
<keyword evidence="4" id="KW-1162">Viral penetration into host cytoplasm</keyword>
<keyword evidence="3" id="KW-1244">Viral short tail ejection system</keyword>
<keyword evidence="9" id="KW-0231">Viral genome packaging</keyword>
<sequence length="501" mass="56327">MSNSAKHRYGQLQAKRSGLETRSERYAELTIPSVCPRDGYDEGTQELNLDYQSVGAQCVNNLVNKMMLALFAPSRPFLRLDLPASTQAALTQALGLSDSQLREQLAIAEKEAMKVLDKSASRPVLYELMAHLAITGNCARYMEDGVMRIFGIKQYVARRNNKGQLVEIITTEKVCVEDLPAEVQVFARQGDKEVCYYRWWKWDEKRQLFFEKQYVEDTLVDIPKYQGQYKRTDMPIQAHCWRLPSGKHYGIGIVEDYVADLEGLSMLSEAEVNGAILASEFRWLVNPGGQTRPEDFKTTRNGDSIPGQKGDVELVVAAEAAAALQIVGGVAEKYIRRLGSAFLMAQSIQRDAERVTAEEIRILANELETTLGGIYSRQAVDLQLPLAYWMLEQVDMDVLGDSELQPTIITGLDALSRNGDLENLQMFMNDCMPFVTMPPEFADYFKLPNIFSDLAAGRGIMASTYLNDQGTVDQLRQTRQQQLMQQQQELTAQEAALKGNK</sequence>
<keyword evidence="8" id="KW-1171">Viral genome ejection through host cell envelope</keyword>
<dbReference type="GO" id="GO:0099002">
    <property type="term" value="P:symbiont genome ejection through host cell envelope, short tail mechanism"/>
    <property type="evidence" value="ECO:0007669"/>
    <property type="project" value="UniProtKB-KW"/>
</dbReference>
<keyword evidence="12" id="KW-1185">Reference proteome</keyword>
<organism evidence="11 12">
    <name type="scientific">Klebsiella phage 6937</name>
    <dbReference type="NCBI Taxonomy" id="2912294"/>
    <lineage>
        <taxon>Viruses</taxon>
        <taxon>Duplodnaviria</taxon>
        <taxon>Heunggongvirae</taxon>
        <taxon>Uroviricota</taxon>
        <taxon>Caudoviricetes</taxon>
        <taxon>Autographivirales</taxon>
        <taxon>Autonotataviridae</taxon>
        <taxon>Melnykvirinae</taxon>
        <taxon>Cullenvirus</taxon>
        <taxon>Cullenvirus 6937</taxon>
    </lineage>
</organism>
<evidence type="ECO:0000313" key="12">
    <source>
        <dbReference type="Proteomes" id="UP001055992"/>
    </source>
</evidence>
<comment type="function">
    <text evidence="1">Forms the portal vertex of the capsid. This portal plays critical roles in head assembly, genome packaging, neck/tail attachment, and genome ejection. The portal protein multimerizes as a single ring-shaped homododecamer arranged around a central channel.</text>
</comment>
<keyword evidence="10" id="KW-1160">Virus entry into host cell</keyword>
<evidence type="ECO:0000256" key="9">
    <source>
        <dbReference type="ARBA" id="ARBA00023219"/>
    </source>
</evidence>
<evidence type="ECO:0000256" key="8">
    <source>
        <dbReference type="ARBA" id="ARBA00023009"/>
    </source>
</evidence>
<keyword evidence="6" id="KW-0946">Virion</keyword>
<dbReference type="Pfam" id="PF12236">
    <property type="entry name" value="Head-tail_con"/>
    <property type="match status" value="1"/>
</dbReference>